<protein>
    <submittedName>
        <fullName evidence="2">NUDIX domain-containing protein</fullName>
    </submittedName>
</protein>
<accession>A0A9D1HXA8</accession>
<sequence length="164" mass="19320">MEQLQVFDENKKLLNEAVARDKKLQLPDGKYFMIILVFIENHQHQYLIQKTSAERDSVYATTGGHVTYGDTGKVTAQKELKEELGIDISLEELEYIDTLKYPKAYCEIYYVSKEIDLEKIQLQEEEVEKVEWMTEEEIEQLIQNKKFRKGNIEPFQKVKKAHNS</sequence>
<reference evidence="2" key="1">
    <citation type="submission" date="2020-10" db="EMBL/GenBank/DDBJ databases">
        <authorList>
            <person name="Gilroy R."/>
        </authorList>
    </citation>
    <scope>NUCLEOTIDE SEQUENCE</scope>
    <source>
        <strain evidence="2">CHK197-8231</strain>
    </source>
</reference>
<evidence type="ECO:0000259" key="1">
    <source>
        <dbReference type="PROSITE" id="PS51462"/>
    </source>
</evidence>
<dbReference type="PANTHER" id="PTHR43736">
    <property type="entry name" value="ADP-RIBOSE PYROPHOSPHATASE"/>
    <property type="match status" value="1"/>
</dbReference>
<reference evidence="2" key="2">
    <citation type="journal article" date="2021" name="PeerJ">
        <title>Extensive microbial diversity within the chicken gut microbiome revealed by metagenomics and culture.</title>
        <authorList>
            <person name="Gilroy R."/>
            <person name="Ravi A."/>
            <person name="Getino M."/>
            <person name="Pursley I."/>
            <person name="Horton D.L."/>
            <person name="Alikhan N.F."/>
            <person name="Baker D."/>
            <person name="Gharbi K."/>
            <person name="Hall N."/>
            <person name="Watson M."/>
            <person name="Adriaenssens E.M."/>
            <person name="Foster-Nyarko E."/>
            <person name="Jarju S."/>
            <person name="Secka A."/>
            <person name="Antonio M."/>
            <person name="Oren A."/>
            <person name="Chaudhuri R.R."/>
            <person name="La Ragione R."/>
            <person name="Hildebrand F."/>
            <person name="Pallen M.J."/>
        </authorList>
    </citation>
    <scope>NUCLEOTIDE SEQUENCE</scope>
    <source>
        <strain evidence="2">CHK197-8231</strain>
    </source>
</reference>
<name>A0A9D1HXA8_9BACT</name>
<dbReference type="Pfam" id="PF00293">
    <property type="entry name" value="NUDIX"/>
    <property type="match status" value="1"/>
</dbReference>
<feature type="domain" description="Nudix hydrolase" evidence="1">
    <location>
        <begin position="30"/>
        <end position="155"/>
    </location>
</feature>
<gene>
    <name evidence="2" type="ORF">IAD49_05230</name>
</gene>
<comment type="caution">
    <text evidence="2">The sequence shown here is derived from an EMBL/GenBank/DDBJ whole genome shotgun (WGS) entry which is preliminary data.</text>
</comment>
<dbReference type="EMBL" id="DVML01000030">
    <property type="protein sequence ID" value="HIU22965.1"/>
    <property type="molecule type" value="Genomic_DNA"/>
</dbReference>
<dbReference type="PANTHER" id="PTHR43736:SF2">
    <property type="entry name" value="MUTT_NUDIX FAMILY PROTEIN"/>
    <property type="match status" value="1"/>
</dbReference>
<dbReference type="AlphaFoldDB" id="A0A9D1HXA8"/>
<organism evidence="2 3">
    <name type="scientific">Candidatus Fimihabitans intestinipullorum</name>
    <dbReference type="NCBI Taxonomy" id="2840820"/>
    <lineage>
        <taxon>Bacteria</taxon>
        <taxon>Bacillati</taxon>
        <taxon>Mycoplasmatota</taxon>
        <taxon>Mycoplasmatota incertae sedis</taxon>
        <taxon>Candidatus Fimihabitans</taxon>
    </lineage>
</organism>
<evidence type="ECO:0000313" key="2">
    <source>
        <dbReference type="EMBL" id="HIU22965.1"/>
    </source>
</evidence>
<dbReference type="SUPFAM" id="SSF55811">
    <property type="entry name" value="Nudix"/>
    <property type="match status" value="1"/>
</dbReference>
<proteinExistence type="predicted"/>
<dbReference type="InterPro" id="IPR015797">
    <property type="entry name" value="NUDIX_hydrolase-like_dom_sf"/>
</dbReference>
<dbReference type="PROSITE" id="PS51462">
    <property type="entry name" value="NUDIX"/>
    <property type="match status" value="1"/>
</dbReference>
<dbReference type="Gene3D" id="3.90.79.10">
    <property type="entry name" value="Nucleoside Triphosphate Pyrophosphohydrolase"/>
    <property type="match status" value="1"/>
</dbReference>
<evidence type="ECO:0000313" key="3">
    <source>
        <dbReference type="Proteomes" id="UP000824087"/>
    </source>
</evidence>
<dbReference type="InterPro" id="IPR000086">
    <property type="entry name" value="NUDIX_hydrolase_dom"/>
</dbReference>
<dbReference type="Proteomes" id="UP000824087">
    <property type="component" value="Unassembled WGS sequence"/>
</dbReference>